<sequence length="440" mass="47384">MTLDEKDDRLMPHTRSVELAYGDDGLVVELPADRTTVVEPVFVEGAPDPMAELRRALREPVAGPPLRERLRARGGRPTVAISMCDATRPQPRDLMIPALLEEFDGLVDLDDVVVLVATGTHRGNTEAELRAMLPAEVLDAVRVVNHDARDPSTLTWMGEHGDGVPVWLNAEWAAADIRITTGFVEPHFFAGFSGGPKLVAPGLAALETVLTLHDARRIGHPDARWGVCVGNPVHDDVRAIAAATGVDYSLDVLLNRGKQVIAAFGGDLLPMHEQARERSRELSMRPVEAPFDVTVTTNSGFPLDQNLYQAVKGMSAAATVTRPGGAIVCAAECRDGFPDHGSYREVLSSAPSPAALLAEIEARSETIPDQWQVQMQAKVQVHARVGVHSAFLGDDDLRSAHLEPVPDIADWVGRALDDAGPDARVCVLPEGPQTIPYVTG</sequence>
<dbReference type="PANTHER" id="PTHR33171:SF17">
    <property type="entry name" value="LARA-LIKE N-TERMINAL DOMAIN-CONTAINING PROTEIN"/>
    <property type="match status" value="1"/>
</dbReference>
<organism evidence="3 4">
    <name type="scientific">Nakamurella leprariae</name>
    <dbReference type="NCBI Taxonomy" id="2803911"/>
    <lineage>
        <taxon>Bacteria</taxon>
        <taxon>Bacillati</taxon>
        <taxon>Actinomycetota</taxon>
        <taxon>Actinomycetes</taxon>
        <taxon>Nakamurellales</taxon>
        <taxon>Nakamurellaceae</taxon>
        <taxon>Nakamurella</taxon>
    </lineage>
</organism>
<evidence type="ECO:0000259" key="1">
    <source>
        <dbReference type="Pfam" id="PF09861"/>
    </source>
</evidence>
<evidence type="ECO:0000313" key="4">
    <source>
        <dbReference type="Proteomes" id="UP000663792"/>
    </source>
</evidence>
<protein>
    <submittedName>
        <fullName evidence="3">Nickel-dependent lactate racemase</fullName>
    </submittedName>
</protein>
<name>A0A938YE32_9ACTN</name>
<feature type="domain" description="LarA-like N-terminal" evidence="1">
    <location>
        <begin position="21"/>
        <end position="226"/>
    </location>
</feature>
<dbReference type="InterPro" id="IPR043166">
    <property type="entry name" value="LarA-like_C"/>
</dbReference>
<dbReference type="RefSeq" id="WP_205261093.1">
    <property type="nucleotide sequence ID" value="NZ_JAERWK010000016.1"/>
</dbReference>
<dbReference type="NCBIfam" id="NF033504">
    <property type="entry name" value="Ni_dep_LarA"/>
    <property type="match status" value="1"/>
</dbReference>
<dbReference type="Pfam" id="PF21113">
    <property type="entry name" value="LarA_C"/>
    <property type="match status" value="1"/>
</dbReference>
<reference evidence="3" key="1">
    <citation type="submission" date="2021-01" db="EMBL/GenBank/DDBJ databases">
        <title>YIM 132084 draft genome.</title>
        <authorList>
            <person name="An D."/>
        </authorList>
    </citation>
    <scope>NUCLEOTIDE SEQUENCE</scope>
    <source>
        <strain evidence="3">YIM 132084</strain>
    </source>
</reference>
<dbReference type="PANTHER" id="PTHR33171">
    <property type="entry name" value="LAR_N DOMAIN-CONTAINING PROTEIN"/>
    <property type="match status" value="1"/>
</dbReference>
<proteinExistence type="predicted"/>
<evidence type="ECO:0000313" key="3">
    <source>
        <dbReference type="EMBL" id="MBM9468139.1"/>
    </source>
</evidence>
<dbReference type="InterPro" id="IPR048520">
    <property type="entry name" value="LarA_C"/>
</dbReference>
<dbReference type="GO" id="GO:0050043">
    <property type="term" value="F:lactate racemase activity"/>
    <property type="evidence" value="ECO:0007669"/>
    <property type="project" value="InterPro"/>
</dbReference>
<dbReference type="Pfam" id="PF09861">
    <property type="entry name" value="Lar_N"/>
    <property type="match status" value="1"/>
</dbReference>
<evidence type="ECO:0000259" key="2">
    <source>
        <dbReference type="Pfam" id="PF21113"/>
    </source>
</evidence>
<dbReference type="Proteomes" id="UP000663792">
    <property type="component" value="Unassembled WGS sequence"/>
</dbReference>
<comment type="caution">
    <text evidence="3">The sequence shown here is derived from an EMBL/GenBank/DDBJ whole genome shotgun (WGS) entry which is preliminary data.</text>
</comment>
<dbReference type="InterPro" id="IPR018657">
    <property type="entry name" value="LarA-like_N"/>
</dbReference>
<dbReference type="Gene3D" id="3.90.226.30">
    <property type="match status" value="1"/>
</dbReference>
<gene>
    <name evidence="3" type="primary">larA</name>
    <name evidence="3" type="ORF">JL106_12705</name>
</gene>
<accession>A0A938YE32</accession>
<dbReference type="Gene3D" id="3.40.50.11440">
    <property type="match status" value="1"/>
</dbReference>
<dbReference type="InterPro" id="IPR047926">
    <property type="entry name" value="Ni_dep_LarA"/>
</dbReference>
<dbReference type="InterPro" id="IPR048068">
    <property type="entry name" value="LarA-like"/>
</dbReference>
<keyword evidence="4" id="KW-1185">Reference proteome</keyword>
<dbReference type="AlphaFoldDB" id="A0A938YE32"/>
<feature type="domain" description="Lactate racemase C-terminal" evidence="2">
    <location>
        <begin position="290"/>
        <end position="431"/>
    </location>
</feature>
<dbReference type="EMBL" id="JAERWK010000016">
    <property type="protein sequence ID" value="MBM9468139.1"/>
    <property type="molecule type" value="Genomic_DNA"/>
</dbReference>